<sequence>MRPIFEFDVIERPDGTFEARFTDTSQTAPADVTAETFGDLEVRCIAKRIARSIWAASVPSPREGTA</sequence>
<comment type="caution">
    <text evidence="1">The sequence shown here is derived from an EMBL/GenBank/DDBJ whole genome shotgun (WGS) entry which is preliminary data.</text>
</comment>
<evidence type="ECO:0000313" key="1">
    <source>
        <dbReference type="EMBL" id="MBB5818103.1"/>
    </source>
</evidence>
<accession>A0A7W9ICC2</accession>
<protein>
    <submittedName>
        <fullName evidence="1">Uncharacterized protein</fullName>
    </submittedName>
</protein>
<reference evidence="1 2" key="1">
    <citation type="submission" date="2020-08" db="EMBL/GenBank/DDBJ databases">
        <title>Sequencing the genomes of 1000 actinobacteria strains.</title>
        <authorList>
            <person name="Klenk H.-P."/>
        </authorList>
    </citation>
    <scope>NUCLEOTIDE SEQUENCE [LARGE SCALE GENOMIC DNA]</scope>
    <source>
        <strain evidence="1 2">DSM 46887</strain>
    </source>
</reference>
<organism evidence="1 2">
    <name type="scientific">Streptosporangium becharense</name>
    <dbReference type="NCBI Taxonomy" id="1816182"/>
    <lineage>
        <taxon>Bacteria</taxon>
        <taxon>Bacillati</taxon>
        <taxon>Actinomycetota</taxon>
        <taxon>Actinomycetes</taxon>
        <taxon>Streptosporangiales</taxon>
        <taxon>Streptosporangiaceae</taxon>
        <taxon>Streptosporangium</taxon>
    </lineage>
</organism>
<dbReference type="AlphaFoldDB" id="A0A7W9ICC2"/>
<keyword evidence="2" id="KW-1185">Reference proteome</keyword>
<dbReference type="Proteomes" id="UP000540685">
    <property type="component" value="Unassembled WGS sequence"/>
</dbReference>
<proteinExistence type="predicted"/>
<evidence type="ECO:0000313" key="2">
    <source>
        <dbReference type="Proteomes" id="UP000540685"/>
    </source>
</evidence>
<dbReference type="RefSeq" id="WP_184547888.1">
    <property type="nucleotide sequence ID" value="NZ_JACHMP010000001.1"/>
</dbReference>
<gene>
    <name evidence="1" type="ORF">F4562_001165</name>
</gene>
<name>A0A7W9ICC2_9ACTN</name>
<dbReference type="EMBL" id="JACHMP010000001">
    <property type="protein sequence ID" value="MBB5818103.1"/>
    <property type="molecule type" value="Genomic_DNA"/>
</dbReference>